<proteinExistence type="predicted"/>
<reference evidence="2" key="2">
    <citation type="submission" date="2020-05" db="UniProtKB">
        <authorList>
            <consortium name="EnsemblMetazoa"/>
        </authorList>
    </citation>
    <scope>IDENTIFICATION</scope>
    <source>
        <strain evidence="2">CM1001059</strain>
    </source>
</reference>
<dbReference type="Pfam" id="PF02089">
    <property type="entry name" value="Palm_thioest"/>
    <property type="match status" value="1"/>
</dbReference>
<evidence type="ECO:0000313" key="2">
    <source>
        <dbReference type="EnsemblMetazoa" id="AMEC004864-PA"/>
    </source>
</evidence>
<dbReference type="STRING" id="34690.A0A182TM71"/>
<evidence type="ECO:0008006" key="4">
    <source>
        <dbReference type="Google" id="ProtNLM"/>
    </source>
</evidence>
<dbReference type="GO" id="GO:0098599">
    <property type="term" value="F:palmitoyl hydrolase activity"/>
    <property type="evidence" value="ECO:0007669"/>
    <property type="project" value="InterPro"/>
</dbReference>
<dbReference type="AlphaFoldDB" id="A0A182TM71"/>
<keyword evidence="1" id="KW-0732">Signal</keyword>
<evidence type="ECO:0000256" key="1">
    <source>
        <dbReference type="SAM" id="SignalP"/>
    </source>
</evidence>
<name>A0A182TM71_9DIPT</name>
<evidence type="ECO:0000313" key="3">
    <source>
        <dbReference type="Proteomes" id="UP000075902"/>
    </source>
</evidence>
<dbReference type="SUPFAM" id="SSF53474">
    <property type="entry name" value="alpha/beta-Hydrolases"/>
    <property type="match status" value="1"/>
</dbReference>
<dbReference type="VEuPathDB" id="VectorBase:AMEC004864"/>
<feature type="chain" id="PRO_5008137057" description="Palmitoyl-protein thioesterase 1" evidence="1">
    <location>
        <begin position="23"/>
        <end position="95"/>
    </location>
</feature>
<dbReference type="Gene3D" id="3.40.50.1820">
    <property type="entry name" value="alpha/beta hydrolase"/>
    <property type="match status" value="1"/>
</dbReference>
<dbReference type="InterPro" id="IPR029058">
    <property type="entry name" value="AB_hydrolase_fold"/>
</dbReference>
<dbReference type="Proteomes" id="UP000075902">
    <property type="component" value="Unassembled WGS sequence"/>
</dbReference>
<keyword evidence="3" id="KW-1185">Reference proteome</keyword>
<protein>
    <recommendedName>
        <fullName evidence="4">Palmitoyl-protein thioesterase 1</fullName>
    </recommendedName>
</protein>
<dbReference type="EnsemblMetazoa" id="AMEC004864-RA">
    <property type="protein sequence ID" value="AMEC004864-PA"/>
    <property type="gene ID" value="AMEC004864"/>
</dbReference>
<feature type="signal peptide" evidence="1">
    <location>
        <begin position="1"/>
        <end position="22"/>
    </location>
</feature>
<dbReference type="PRINTS" id="PR00414">
    <property type="entry name" value="PPTHIESTRASE"/>
</dbReference>
<organism evidence="2 3">
    <name type="scientific">Anopheles melas</name>
    <dbReference type="NCBI Taxonomy" id="34690"/>
    <lineage>
        <taxon>Eukaryota</taxon>
        <taxon>Metazoa</taxon>
        <taxon>Ecdysozoa</taxon>
        <taxon>Arthropoda</taxon>
        <taxon>Hexapoda</taxon>
        <taxon>Insecta</taxon>
        <taxon>Pterygota</taxon>
        <taxon>Neoptera</taxon>
        <taxon>Endopterygota</taxon>
        <taxon>Diptera</taxon>
        <taxon>Nematocera</taxon>
        <taxon>Culicoidea</taxon>
        <taxon>Culicidae</taxon>
        <taxon>Anophelinae</taxon>
        <taxon>Anopheles</taxon>
    </lineage>
</organism>
<sequence>MQHTRFEVVILYFIVITTKVQVSSEKLPIVLWHGMGDTCCFPFSLGGVTKFLESEINVYVKSIEIGNSITEDFKSGYLIHPNQQVTFEQTVFPTN</sequence>
<accession>A0A182TM71</accession>
<dbReference type="InterPro" id="IPR002472">
    <property type="entry name" value="Palm_thioest"/>
</dbReference>
<reference evidence="3" key="1">
    <citation type="submission" date="2014-01" db="EMBL/GenBank/DDBJ databases">
        <title>The Genome Sequence of Anopheles melas CM1001059_A (V2).</title>
        <authorList>
            <consortium name="The Broad Institute Genomics Platform"/>
            <person name="Neafsey D.E."/>
            <person name="Besansky N."/>
            <person name="Howell P."/>
            <person name="Walton C."/>
            <person name="Young S.K."/>
            <person name="Zeng Q."/>
            <person name="Gargeya S."/>
            <person name="Fitzgerald M."/>
            <person name="Haas B."/>
            <person name="Abouelleil A."/>
            <person name="Allen A.W."/>
            <person name="Alvarado L."/>
            <person name="Arachchi H.M."/>
            <person name="Berlin A.M."/>
            <person name="Chapman S.B."/>
            <person name="Gainer-Dewar J."/>
            <person name="Goldberg J."/>
            <person name="Griggs A."/>
            <person name="Gujja S."/>
            <person name="Hansen M."/>
            <person name="Howarth C."/>
            <person name="Imamovic A."/>
            <person name="Ireland A."/>
            <person name="Larimer J."/>
            <person name="McCowan C."/>
            <person name="Murphy C."/>
            <person name="Pearson M."/>
            <person name="Poon T.W."/>
            <person name="Priest M."/>
            <person name="Roberts A."/>
            <person name="Saif S."/>
            <person name="Shea T."/>
            <person name="Sisk P."/>
            <person name="Sykes S."/>
            <person name="Wortman J."/>
            <person name="Nusbaum C."/>
            <person name="Birren B."/>
        </authorList>
    </citation>
    <scope>NUCLEOTIDE SEQUENCE [LARGE SCALE GENOMIC DNA]</scope>
    <source>
        <strain evidence="3">CM1001059</strain>
    </source>
</reference>